<sequence>MSSSEVRVRILLRRAVDDPAVDSSEFQAELRTFSGALKSAGVAYSQTAMAFDSAAVMGYPLAEFAIKELAPYAASVAAALTAWIAGRYGRKVRLKVGDLELEAKSPEEIKQLLHLAQEYQTKRMHQDVAVAGSDERVATYRLWVGVPGSRHVEIEDNDARNFARKVLLKYPDGLPNFSTNTAHTIAIVGQVPLQGIRAQRWLLNNGK</sequence>
<geneLocation type="plasmid" evidence="1">
    <name>unnamed2</name>
</geneLocation>
<protein>
    <submittedName>
        <fullName evidence="1">Uncharacterized protein</fullName>
    </submittedName>
</protein>
<dbReference type="OrthoDB" id="9131468at2"/>
<keyword evidence="1" id="KW-0614">Plasmid</keyword>
<evidence type="ECO:0000313" key="1">
    <source>
        <dbReference type="EMBL" id="QBY56055.1"/>
    </source>
</evidence>
<dbReference type="Proteomes" id="UP000295294">
    <property type="component" value="Plasmid unnamed2"/>
</dbReference>
<name>A0A4P7LJR8_9BURK</name>
<dbReference type="AlphaFoldDB" id="A0A4P7LJR8"/>
<reference evidence="1 2" key="1">
    <citation type="submission" date="2019-03" db="EMBL/GenBank/DDBJ databases">
        <title>Efficiently degradation of phenoxyalkanoic acid herbicides by Cupriavidus oxalaticus strain X32.</title>
        <authorList>
            <person name="Sheng X."/>
        </authorList>
    </citation>
    <scope>NUCLEOTIDE SEQUENCE [LARGE SCALE GENOMIC DNA]</scope>
    <source>
        <strain evidence="1 2">X32</strain>
        <plasmid evidence="1 2">unnamed2</plasmid>
    </source>
</reference>
<accession>A0A4P7LJR8</accession>
<dbReference type="EMBL" id="CP038637">
    <property type="protein sequence ID" value="QBY56055.1"/>
    <property type="molecule type" value="Genomic_DNA"/>
</dbReference>
<gene>
    <name evidence="1" type="ORF">E0W60_33920</name>
</gene>
<evidence type="ECO:0000313" key="2">
    <source>
        <dbReference type="Proteomes" id="UP000295294"/>
    </source>
</evidence>
<organism evidence="1 2">
    <name type="scientific">Cupriavidus oxalaticus</name>
    <dbReference type="NCBI Taxonomy" id="96344"/>
    <lineage>
        <taxon>Bacteria</taxon>
        <taxon>Pseudomonadati</taxon>
        <taxon>Pseudomonadota</taxon>
        <taxon>Betaproteobacteria</taxon>
        <taxon>Burkholderiales</taxon>
        <taxon>Burkholderiaceae</taxon>
        <taxon>Cupriavidus</taxon>
    </lineage>
</organism>
<dbReference type="KEGG" id="cox:E0W60_33920"/>
<dbReference type="RefSeq" id="WP_135707223.1">
    <property type="nucleotide sequence ID" value="NZ_CP038637.1"/>
</dbReference>
<proteinExistence type="predicted"/>